<dbReference type="PANTHER" id="PTHR43708:SF4">
    <property type="entry name" value="OXIDOREDUCTASE YCEM-RELATED"/>
    <property type="match status" value="1"/>
</dbReference>
<dbReference type="SUPFAM" id="SSF51735">
    <property type="entry name" value="NAD(P)-binding Rossmann-fold domains"/>
    <property type="match status" value="1"/>
</dbReference>
<dbReference type="EMBL" id="VXRG01000023">
    <property type="protein sequence ID" value="MXY92216.1"/>
    <property type="molecule type" value="Genomic_DNA"/>
</dbReference>
<proteinExistence type="predicted"/>
<evidence type="ECO:0000313" key="2">
    <source>
        <dbReference type="EMBL" id="MXY92216.1"/>
    </source>
</evidence>
<gene>
    <name evidence="2" type="ORF">F4Y42_02075</name>
</gene>
<dbReference type="GO" id="GO:0000166">
    <property type="term" value="F:nucleotide binding"/>
    <property type="evidence" value="ECO:0007669"/>
    <property type="project" value="InterPro"/>
</dbReference>
<dbReference type="AlphaFoldDB" id="A0A6B0YMF8"/>
<reference evidence="2" key="1">
    <citation type="submission" date="2019-09" db="EMBL/GenBank/DDBJ databases">
        <title>Characterisation of the sponge microbiome using genome-centric metagenomics.</title>
        <authorList>
            <person name="Engelberts J.P."/>
            <person name="Robbins S.J."/>
            <person name="De Goeij J.M."/>
            <person name="Aranda M."/>
            <person name="Bell S.C."/>
            <person name="Webster N.S."/>
        </authorList>
    </citation>
    <scope>NUCLEOTIDE SEQUENCE</scope>
    <source>
        <strain evidence="2">SB0664_bin_27</strain>
    </source>
</reference>
<feature type="domain" description="Gfo/Idh/MocA-like oxidoreductase N-terminal" evidence="1">
    <location>
        <begin position="2"/>
        <end position="123"/>
    </location>
</feature>
<dbReference type="PANTHER" id="PTHR43708">
    <property type="entry name" value="CONSERVED EXPRESSED OXIDOREDUCTASE (EUROFUNG)"/>
    <property type="match status" value="1"/>
</dbReference>
<evidence type="ECO:0000259" key="1">
    <source>
        <dbReference type="Pfam" id="PF01408"/>
    </source>
</evidence>
<accession>A0A6B0YMF8</accession>
<dbReference type="InterPro" id="IPR000683">
    <property type="entry name" value="Gfo/Idh/MocA-like_OxRdtase_N"/>
</dbReference>
<dbReference type="Gene3D" id="3.30.360.10">
    <property type="entry name" value="Dihydrodipicolinate Reductase, domain 2"/>
    <property type="match status" value="1"/>
</dbReference>
<dbReference type="InterPro" id="IPR051317">
    <property type="entry name" value="Gfo/Idh/MocA_oxidoreduct"/>
</dbReference>
<dbReference type="Pfam" id="PF01408">
    <property type="entry name" value="GFO_IDH_MocA"/>
    <property type="match status" value="1"/>
</dbReference>
<protein>
    <submittedName>
        <fullName evidence="2">Gfo/Idh/MocA family oxidoreductase</fullName>
    </submittedName>
</protein>
<dbReference type="InterPro" id="IPR036291">
    <property type="entry name" value="NAD(P)-bd_dom_sf"/>
</dbReference>
<sequence>MIRIGMIGADSTHTEAWTQLVNPPDSPLHGRAQVVRLWGEDADQAREKAQEWQIPEVVGTPAEALKDVDLAMVVNRYGDDHPPHARLAIEAGIPTFVDKPFANEMDDVHELVSLAAERDVPLMSCSALRYAGEVLALQERMAAFGALNCAVVSGAAAGDFPDPRALHPFFYGVHAVELLHTLLGGGAEAVTTRRTERCDIGLVHYGDGRQGVVNLLHETPGLYHGAVFGAEGWGEADIVDGSRFYTETLARVIQMAESGEPPFPIAWSVEVMAIMAALVRSAEEGGRTVQIGKFGQ</sequence>
<comment type="caution">
    <text evidence="2">The sequence shown here is derived from an EMBL/GenBank/DDBJ whole genome shotgun (WGS) entry which is preliminary data.</text>
</comment>
<organism evidence="2">
    <name type="scientific">Caldilineaceae bacterium SB0664_bin_27</name>
    <dbReference type="NCBI Taxonomy" id="2605260"/>
    <lineage>
        <taxon>Bacteria</taxon>
        <taxon>Bacillati</taxon>
        <taxon>Chloroflexota</taxon>
        <taxon>Caldilineae</taxon>
        <taxon>Caldilineales</taxon>
        <taxon>Caldilineaceae</taxon>
    </lineage>
</organism>
<dbReference type="Gene3D" id="3.40.50.720">
    <property type="entry name" value="NAD(P)-binding Rossmann-like Domain"/>
    <property type="match status" value="1"/>
</dbReference>
<name>A0A6B0YMF8_9CHLR</name>